<feature type="region of interest" description="Disordered" evidence="1">
    <location>
        <begin position="92"/>
        <end position="117"/>
    </location>
</feature>
<name>A0A0H5RFF9_9EUKA</name>
<feature type="non-terminal residue" evidence="3">
    <location>
        <position position="186"/>
    </location>
</feature>
<feature type="region of interest" description="Disordered" evidence="1">
    <location>
        <begin position="147"/>
        <end position="186"/>
    </location>
</feature>
<evidence type="ECO:0000256" key="2">
    <source>
        <dbReference type="SAM" id="SignalP"/>
    </source>
</evidence>
<reference evidence="3" key="1">
    <citation type="submission" date="2015-04" db="EMBL/GenBank/DDBJ databases">
        <title>The genome sequence of the plant pathogenic Rhizarian Plasmodiophora brassicae reveals insights in its biotrophic life cycle and the origin of chitin synthesis.</title>
        <authorList>
            <person name="Schwelm A."/>
            <person name="Fogelqvist J."/>
            <person name="Knaust A."/>
            <person name="Julke S."/>
            <person name="Lilja T."/>
            <person name="Dhandapani V."/>
            <person name="Bonilla-Rosso G."/>
            <person name="Karlsson M."/>
            <person name="Shevchenko A."/>
            <person name="Choi S.R."/>
            <person name="Kim H.G."/>
            <person name="Park J.Y."/>
            <person name="Lim Y.P."/>
            <person name="Ludwig-Muller J."/>
            <person name="Dixelius C."/>
        </authorList>
    </citation>
    <scope>NUCLEOTIDE SEQUENCE</scope>
    <source>
        <tissue evidence="3">Potato root galls</tissue>
    </source>
</reference>
<accession>A0A0H5RFF9</accession>
<sequence>AVVQLVVVILASMAVVQVKTAKLPAALFGGRFGVGQEVAVPSDKILTTNIDVQFDGGPSVSSLGVDIHDLYSGFPLNNGEYNSGAHKTYSNSSMGDLSGSNRASLRNGSSNGTLSTNAIDENVEPVNYGRDFGMHSWDHGLGNRHDHHVHNAPPLHTGTHGLQPRNPQTQVIGAGDRPRLPNRAHG</sequence>
<protein>
    <submittedName>
        <fullName evidence="3">Uncharacterized protein</fullName>
    </submittedName>
</protein>
<evidence type="ECO:0000256" key="1">
    <source>
        <dbReference type="SAM" id="MobiDB-lite"/>
    </source>
</evidence>
<feature type="non-terminal residue" evidence="3">
    <location>
        <position position="1"/>
    </location>
</feature>
<feature type="signal peptide" evidence="2">
    <location>
        <begin position="1"/>
        <end position="20"/>
    </location>
</feature>
<organism evidence="3">
    <name type="scientific">Spongospora subterranea</name>
    <dbReference type="NCBI Taxonomy" id="70186"/>
    <lineage>
        <taxon>Eukaryota</taxon>
        <taxon>Sar</taxon>
        <taxon>Rhizaria</taxon>
        <taxon>Endomyxa</taxon>
        <taxon>Phytomyxea</taxon>
        <taxon>Plasmodiophorida</taxon>
        <taxon>Plasmodiophoridae</taxon>
        <taxon>Spongospora</taxon>
    </lineage>
</organism>
<proteinExistence type="predicted"/>
<evidence type="ECO:0000313" key="3">
    <source>
        <dbReference type="EMBL" id="CRZ12773.1"/>
    </source>
</evidence>
<keyword evidence="2" id="KW-0732">Signal</keyword>
<feature type="chain" id="PRO_5005223973" evidence="2">
    <location>
        <begin position="21"/>
        <end position="186"/>
    </location>
</feature>
<dbReference type="AlphaFoldDB" id="A0A0H5RFF9"/>
<dbReference type="EMBL" id="HACM01012331">
    <property type="protein sequence ID" value="CRZ12773.1"/>
    <property type="molecule type" value="Transcribed_RNA"/>
</dbReference>